<comment type="caution">
    <text evidence="3">The sequence shown here is derived from an EMBL/GenBank/DDBJ whole genome shotgun (WGS) entry which is preliminary data.</text>
</comment>
<gene>
    <name evidence="3" type="ORF">DdX_00143</name>
</gene>
<keyword evidence="1" id="KW-0732">Signal</keyword>
<evidence type="ECO:0000313" key="4">
    <source>
        <dbReference type="Proteomes" id="UP001201812"/>
    </source>
</evidence>
<dbReference type="InterPro" id="IPR002602">
    <property type="entry name" value="DB"/>
</dbReference>
<sequence>MSKTASHRFQRINLILFAGLTICLLKVAEACIGSGICGGGGGCYSPPPVSCGGGCSQGYQCGHYGCARVRSRVHSANTLALAGHESGNTVESFGPTRLSRTKQKLLSSEKQIPVERDPNQMFLACCEDRGLPDACLKRCNYNTYTKEALMGMYFRTDACPIEAAAELQYCAARGRDHRACCMRNSVQTTLAGEKCLTFCDQRPGNVTQLDFSYASCYDRFEQMKGCFWHSALAGF</sequence>
<dbReference type="PANTHER" id="PTHR46705:SF4">
    <property type="entry name" value="DOMAIN OF UNKNOWN FUNCTION DB DOMAIN-CONTAINING PROTEIN"/>
    <property type="match status" value="1"/>
</dbReference>
<feature type="chain" id="PRO_5042205066" evidence="1">
    <location>
        <begin position="31"/>
        <end position="235"/>
    </location>
</feature>
<name>A0AAD4NI65_9BILA</name>
<evidence type="ECO:0000313" key="3">
    <source>
        <dbReference type="EMBL" id="KAI1727994.1"/>
    </source>
</evidence>
<dbReference type="Pfam" id="PF01682">
    <property type="entry name" value="DB"/>
    <property type="match status" value="1"/>
</dbReference>
<organism evidence="3 4">
    <name type="scientific">Ditylenchus destructor</name>
    <dbReference type="NCBI Taxonomy" id="166010"/>
    <lineage>
        <taxon>Eukaryota</taxon>
        <taxon>Metazoa</taxon>
        <taxon>Ecdysozoa</taxon>
        <taxon>Nematoda</taxon>
        <taxon>Chromadorea</taxon>
        <taxon>Rhabditida</taxon>
        <taxon>Tylenchina</taxon>
        <taxon>Tylenchomorpha</taxon>
        <taxon>Sphaerularioidea</taxon>
        <taxon>Anguinidae</taxon>
        <taxon>Anguininae</taxon>
        <taxon>Ditylenchus</taxon>
    </lineage>
</organism>
<keyword evidence="4" id="KW-1185">Reference proteome</keyword>
<dbReference type="Proteomes" id="UP001201812">
    <property type="component" value="Unassembled WGS sequence"/>
</dbReference>
<proteinExistence type="predicted"/>
<evidence type="ECO:0000256" key="1">
    <source>
        <dbReference type="SAM" id="SignalP"/>
    </source>
</evidence>
<accession>A0AAD4NI65</accession>
<dbReference type="AlphaFoldDB" id="A0AAD4NI65"/>
<dbReference type="EMBL" id="JAKKPZ010000001">
    <property type="protein sequence ID" value="KAI1727994.1"/>
    <property type="molecule type" value="Genomic_DNA"/>
</dbReference>
<feature type="signal peptide" evidence="1">
    <location>
        <begin position="1"/>
        <end position="30"/>
    </location>
</feature>
<feature type="domain" description="Domain of unknown function DB" evidence="2">
    <location>
        <begin position="125"/>
        <end position="227"/>
    </location>
</feature>
<dbReference type="PANTHER" id="PTHR46705">
    <property type="entry name" value="PROTEIN CBG09805"/>
    <property type="match status" value="1"/>
</dbReference>
<protein>
    <submittedName>
        <fullName evidence="3">DB module domain-containing protein</fullName>
    </submittedName>
</protein>
<reference evidence="3" key="1">
    <citation type="submission" date="2022-01" db="EMBL/GenBank/DDBJ databases">
        <title>Genome Sequence Resource for Two Populations of Ditylenchus destructor, the Migratory Endoparasitic Phytonematode.</title>
        <authorList>
            <person name="Zhang H."/>
            <person name="Lin R."/>
            <person name="Xie B."/>
        </authorList>
    </citation>
    <scope>NUCLEOTIDE SEQUENCE</scope>
    <source>
        <strain evidence="3">BazhouSP</strain>
    </source>
</reference>
<evidence type="ECO:0000259" key="2">
    <source>
        <dbReference type="Pfam" id="PF01682"/>
    </source>
</evidence>